<dbReference type="SUPFAM" id="SSF53474">
    <property type="entry name" value="alpha/beta-Hydrolases"/>
    <property type="match status" value="1"/>
</dbReference>
<evidence type="ECO:0000256" key="1">
    <source>
        <dbReference type="ARBA" id="ARBA00003523"/>
    </source>
</evidence>
<comment type="similarity">
    <text evidence="2 6">Belongs to the AB hydrolase superfamily. Lipase family.</text>
</comment>
<dbReference type="InterPro" id="IPR002921">
    <property type="entry name" value="Fungal_lipase-type"/>
</dbReference>
<dbReference type="PANTHER" id="PTHR31828">
    <property type="entry name" value="PHOSPHOLIPASE A1-IIGAMMA"/>
    <property type="match status" value="1"/>
</dbReference>
<evidence type="ECO:0000256" key="3">
    <source>
        <dbReference type="ARBA" id="ARBA00022801"/>
    </source>
</evidence>
<proteinExistence type="inferred from homology"/>
<dbReference type="InterPro" id="IPR033556">
    <property type="entry name" value="PLA"/>
</dbReference>
<feature type="domain" description="Fungal lipase-type" evidence="7">
    <location>
        <begin position="135"/>
        <end position="299"/>
    </location>
</feature>
<evidence type="ECO:0000313" key="9">
    <source>
        <dbReference type="Proteomes" id="UP000663760"/>
    </source>
</evidence>
<dbReference type="Gene3D" id="3.40.50.1820">
    <property type="entry name" value="alpha/beta hydrolase"/>
    <property type="match status" value="1"/>
</dbReference>
<protein>
    <recommendedName>
        <fullName evidence="6">Phospholipase A1</fullName>
        <ecNumber evidence="6">3.1.1.-</ecNumber>
    </recommendedName>
</protein>
<dbReference type="InterPro" id="IPR029058">
    <property type="entry name" value="AB_hydrolase_fold"/>
</dbReference>
<keyword evidence="4 6" id="KW-0442">Lipid degradation</keyword>
<dbReference type="CDD" id="cd00519">
    <property type="entry name" value="Lipase_3"/>
    <property type="match status" value="1"/>
</dbReference>
<dbReference type="EMBL" id="LR746272">
    <property type="protein sequence ID" value="CAA7402600.1"/>
    <property type="molecule type" value="Genomic_DNA"/>
</dbReference>
<evidence type="ECO:0000256" key="2">
    <source>
        <dbReference type="ARBA" id="ARBA00010701"/>
    </source>
</evidence>
<dbReference type="Proteomes" id="UP000663760">
    <property type="component" value="Chromosome 9"/>
</dbReference>
<keyword evidence="5 6" id="KW-0443">Lipid metabolism</keyword>
<sequence length="404" mass="45446">MPGDIAKRWREIQGRDQWKGLLDPLDMDLRRSILFYGEMAQATYDGFNRQKESRFAGSCRYGRRDLFDKVGLTANNPYKYQVTKFLYAASTIPVPEAFIIKSLSREAWSKESNWMGYVAVVTDEAKELVGRRDIVVAWRGTIQALEWIVDFDSVLVPATTLLGLPSGGNDAVGPQVHRGWLSIYTSDDSRSPFNKSSARDQVLSEIRRLIEKYKDEELSVTITGHSLGAAISTLNALDIVVSGANKPRDRPDKGCPVTAVVFASPRAGDAKFRSVFSSLPDLRLLRVRNASDVVPSYPWVGYADVGVELGIDIFKSPYLKQPGDVMTWHNLECYLHGVAGTQGRRGDFKLVIARDIALMNKYLDILKDEYLVPASWWVEKNKGMVQGADGRWQLMDHEEELMIE</sequence>
<evidence type="ECO:0000256" key="5">
    <source>
        <dbReference type="ARBA" id="ARBA00023098"/>
    </source>
</evidence>
<keyword evidence="9" id="KW-1185">Reference proteome</keyword>
<reference evidence="8" key="1">
    <citation type="submission" date="2020-02" db="EMBL/GenBank/DDBJ databases">
        <authorList>
            <person name="Scholz U."/>
            <person name="Mascher M."/>
            <person name="Fiebig A."/>
        </authorList>
    </citation>
    <scope>NUCLEOTIDE SEQUENCE</scope>
</reference>
<dbReference type="GO" id="GO:0005737">
    <property type="term" value="C:cytoplasm"/>
    <property type="evidence" value="ECO:0007669"/>
    <property type="project" value="UniProtKB-ARBA"/>
</dbReference>
<dbReference type="EC" id="3.1.1.-" evidence="6"/>
<evidence type="ECO:0000313" key="8">
    <source>
        <dbReference type="EMBL" id="CAA7402600.1"/>
    </source>
</evidence>
<evidence type="ECO:0000256" key="4">
    <source>
        <dbReference type="ARBA" id="ARBA00022963"/>
    </source>
</evidence>
<dbReference type="OrthoDB" id="438440at2759"/>
<keyword evidence="3 6" id="KW-0378">Hydrolase</keyword>
<dbReference type="GO" id="GO:0016042">
    <property type="term" value="P:lipid catabolic process"/>
    <property type="evidence" value="ECO:0007669"/>
    <property type="project" value="UniProtKB-UniRule"/>
</dbReference>
<evidence type="ECO:0000259" key="7">
    <source>
        <dbReference type="Pfam" id="PF01764"/>
    </source>
</evidence>
<dbReference type="PANTHER" id="PTHR31828:SF1">
    <property type="entry name" value="PHOSPHOLIPASE A1-IIGAMMA"/>
    <property type="match status" value="1"/>
</dbReference>
<name>A0A7I8KXV2_SPIIN</name>
<dbReference type="AlphaFoldDB" id="A0A7I8KXV2"/>
<dbReference type="GO" id="GO:0008970">
    <property type="term" value="F:phospholipase A1 activity"/>
    <property type="evidence" value="ECO:0007669"/>
    <property type="project" value="UniProtKB-UniRule"/>
</dbReference>
<organism evidence="8 9">
    <name type="scientific">Spirodela intermedia</name>
    <name type="common">Intermediate duckweed</name>
    <dbReference type="NCBI Taxonomy" id="51605"/>
    <lineage>
        <taxon>Eukaryota</taxon>
        <taxon>Viridiplantae</taxon>
        <taxon>Streptophyta</taxon>
        <taxon>Embryophyta</taxon>
        <taxon>Tracheophyta</taxon>
        <taxon>Spermatophyta</taxon>
        <taxon>Magnoliopsida</taxon>
        <taxon>Liliopsida</taxon>
        <taxon>Araceae</taxon>
        <taxon>Lemnoideae</taxon>
        <taxon>Spirodela</taxon>
    </lineage>
</organism>
<comment type="function">
    <text evidence="1 6">Acylhydrolase that catalyzes the hydrolysis of phospholipids at the sn-1 position.</text>
</comment>
<evidence type="ECO:0000256" key="6">
    <source>
        <dbReference type="RuleBase" id="RU367093"/>
    </source>
</evidence>
<dbReference type="FunFam" id="3.40.50.1820:FF:000065">
    <property type="entry name" value="Phospholipase A1-II 3"/>
    <property type="match status" value="1"/>
</dbReference>
<accession>A0A7I8KXV2</accession>
<gene>
    <name evidence="8" type="ORF">SI8410_09013278</name>
</gene>
<dbReference type="Pfam" id="PF01764">
    <property type="entry name" value="Lipase_3"/>
    <property type="match status" value="1"/>
</dbReference>